<dbReference type="Pfam" id="PF13450">
    <property type="entry name" value="NAD_binding_8"/>
    <property type="match status" value="1"/>
</dbReference>
<dbReference type="Proteomes" id="UP001500399">
    <property type="component" value="Unassembled WGS sequence"/>
</dbReference>
<sequence length="369" mass="43460">MPQYDYLVVGAGLFGAIFAHEMKARGKRVLVIEKRSHIGGNVYTENMDGIEVHVYGAHIFHTNQKTVWDYVNQFVFMKPFVNSPVANYRGELYSLPFNMNTFYALWKVRTPQEAVEKLAVQRAEFADIEPKNLAEQACKLVGRDIYEKLIRGYTEKQWGRKAEELPAFIIKRIPVRLTFDNNYFNDTFQGIPSEGYTALVARMLEGIDVRLDVEFFHDRDELEKMAQKIVFTGRIDQYFDSCYGSLEYRSLRFENERLSVENYQGVAVVNYTDAETPYTRIIEHKHFSPVETKHTIITREYPEDWTEGREPYYPVNDEDNMHRYEKYRKRAEEMCPHLILGGRLGTYRYYNMDQIVEQALEAVRLENEF</sequence>
<feature type="domain" description="UDP-galactopyranose mutase C-terminal" evidence="6">
    <location>
        <begin position="148"/>
        <end position="349"/>
    </location>
</feature>
<dbReference type="PANTHER" id="PTHR21197:SF0">
    <property type="entry name" value="UDP-GALACTOPYRANOSE MUTASE"/>
    <property type="match status" value="1"/>
</dbReference>
<protein>
    <submittedName>
        <fullName evidence="7">UDP-galactopyranose mutase</fullName>
    </submittedName>
</protein>
<accession>A0ABP3CGC0</accession>
<evidence type="ECO:0000313" key="8">
    <source>
        <dbReference type="Proteomes" id="UP001500399"/>
    </source>
</evidence>
<evidence type="ECO:0000259" key="6">
    <source>
        <dbReference type="Pfam" id="PF03275"/>
    </source>
</evidence>
<name>A0ABP3CGC0_9FIRM</name>
<keyword evidence="8" id="KW-1185">Reference proteome</keyword>
<dbReference type="Pfam" id="PF03275">
    <property type="entry name" value="GLF"/>
    <property type="match status" value="1"/>
</dbReference>
<gene>
    <name evidence="7" type="primary">glf</name>
    <name evidence="7" type="ORF">GCM10008919_03690</name>
</gene>
<dbReference type="InterPro" id="IPR015899">
    <property type="entry name" value="UDP-GalPyranose_mutase_C"/>
</dbReference>
<comment type="cofactor">
    <cofactor evidence="1">
        <name>FAD</name>
        <dbReference type="ChEBI" id="CHEBI:57692"/>
    </cofactor>
</comment>
<evidence type="ECO:0000256" key="3">
    <source>
        <dbReference type="ARBA" id="ARBA00022630"/>
    </source>
</evidence>
<dbReference type="EMBL" id="BAAACR010000002">
    <property type="protein sequence ID" value="GAA0203691.1"/>
    <property type="molecule type" value="Genomic_DNA"/>
</dbReference>
<dbReference type="RefSeq" id="WP_304987765.1">
    <property type="nucleotide sequence ID" value="NZ_BAAACR010000002.1"/>
</dbReference>
<comment type="caution">
    <text evidence="7">The sequence shown here is derived from an EMBL/GenBank/DDBJ whole genome shotgun (WGS) entry which is preliminary data.</text>
</comment>
<evidence type="ECO:0000256" key="5">
    <source>
        <dbReference type="ARBA" id="ARBA00023235"/>
    </source>
</evidence>
<keyword evidence="5" id="KW-0413">Isomerase</keyword>
<reference evidence="8" key="1">
    <citation type="journal article" date="2019" name="Int. J. Syst. Evol. Microbiol.">
        <title>The Global Catalogue of Microorganisms (GCM) 10K type strain sequencing project: providing services to taxonomists for standard genome sequencing and annotation.</title>
        <authorList>
            <consortium name="The Broad Institute Genomics Platform"/>
            <consortium name="The Broad Institute Genome Sequencing Center for Infectious Disease"/>
            <person name="Wu L."/>
            <person name="Ma J."/>
        </authorList>
    </citation>
    <scope>NUCLEOTIDE SEQUENCE [LARGE SCALE GENOMIC DNA]</scope>
    <source>
        <strain evidence="8">JCM 8542</strain>
    </source>
</reference>
<dbReference type="NCBIfam" id="TIGR00031">
    <property type="entry name" value="UDP-GALP_mutase"/>
    <property type="match status" value="1"/>
</dbReference>
<evidence type="ECO:0000256" key="1">
    <source>
        <dbReference type="ARBA" id="ARBA00001974"/>
    </source>
</evidence>
<dbReference type="SUPFAM" id="SSF51971">
    <property type="entry name" value="Nucleotide-binding domain"/>
    <property type="match status" value="1"/>
</dbReference>
<dbReference type="Gene3D" id="3.40.50.720">
    <property type="entry name" value="NAD(P)-binding Rossmann-like Domain"/>
    <property type="match status" value="3"/>
</dbReference>
<evidence type="ECO:0000313" key="7">
    <source>
        <dbReference type="EMBL" id="GAA0203691.1"/>
    </source>
</evidence>
<evidence type="ECO:0000256" key="4">
    <source>
        <dbReference type="ARBA" id="ARBA00022827"/>
    </source>
</evidence>
<dbReference type="SUPFAM" id="SSF54373">
    <property type="entry name" value="FAD-linked reductases, C-terminal domain"/>
    <property type="match status" value="1"/>
</dbReference>
<evidence type="ECO:0000256" key="2">
    <source>
        <dbReference type="ARBA" id="ARBA00009321"/>
    </source>
</evidence>
<organism evidence="7 8">
    <name type="scientific">Selenomonas dianae</name>
    <dbReference type="NCBI Taxonomy" id="135079"/>
    <lineage>
        <taxon>Bacteria</taxon>
        <taxon>Bacillati</taxon>
        <taxon>Bacillota</taxon>
        <taxon>Negativicutes</taxon>
        <taxon>Selenomonadales</taxon>
        <taxon>Selenomonadaceae</taxon>
        <taxon>Selenomonas</taxon>
    </lineage>
</organism>
<dbReference type="InterPro" id="IPR004379">
    <property type="entry name" value="UDP-GALP_mutase"/>
</dbReference>
<keyword evidence="4" id="KW-0274">FAD</keyword>
<dbReference type="PANTHER" id="PTHR21197">
    <property type="entry name" value="UDP-GALACTOPYRANOSE MUTASE"/>
    <property type="match status" value="1"/>
</dbReference>
<keyword evidence="3" id="KW-0285">Flavoprotein</keyword>
<comment type="similarity">
    <text evidence="2">Belongs to the UDP-galactopyranose/dTDP-fucopyranose mutase family.</text>
</comment>
<proteinExistence type="inferred from homology"/>